<sequence length="329" mass="38882">MTGTDLRNLFENRKILMIGVKFYHYNEEIIRKMEAYGASVSFFYERDTSPRFGLVKFLRKGNTEAIQRKHYAGILEKIEGRQFDYLLVIRGYKLEGAFVEAVRKISPGIRTILYQWDAYTTWDCDYRPLIPFFDSVSTFDYDDSEELDLPYVPTFSTDEFRSLTHKTPDYDLFFCGNYTYPRYLFLEKLIKFAARRGYRLRTKLVMTWKYYLQERWQGVRLDPALISFRKLSKDEYVDHFSRSLVIVDFTSEGQAGLTMRSLDALSAGKKLLTNNHNIFREAGVGEGQVAVYDPETLDIDPAFMMPQQYKRLDYSVDRWLFSVFNIDDR</sequence>
<name>A0ABP8M3X3_9BACT</name>
<protein>
    <recommendedName>
        <fullName evidence="3">Lipopolysaccharide biosynthesis protein</fullName>
    </recommendedName>
</protein>
<dbReference type="RefSeq" id="WP_345031160.1">
    <property type="nucleotide sequence ID" value="NZ_BAABEY010000030.1"/>
</dbReference>
<comment type="caution">
    <text evidence="1">The sequence shown here is derived from an EMBL/GenBank/DDBJ whole genome shotgun (WGS) entry which is preliminary data.</text>
</comment>
<dbReference type="EMBL" id="BAABEY010000030">
    <property type="protein sequence ID" value="GAA4443708.1"/>
    <property type="molecule type" value="Genomic_DNA"/>
</dbReference>
<dbReference type="Proteomes" id="UP001501508">
    <property type="component" value="Unassembled WGS sequence"/>
</dbReference>
<evidence type="ECO:0000313" key="1">
    <source>
        <dbReference type="EMBL" id="GAA4443708.1"/>
    </source>
</evidence>
<accession>A0ABP8M3X3</accession>
<keyword evidence="2" id="KW-1185">Reference proteome</keyword>
<evidence type="ECO:0000313" key="2">
    <source>
        <dbReference type="Proteomes" id="UP001501508"/>
    </source>
</evidence>
<gene>
    <name evidence="1" type="ORF">GCM10023091_32720</name>
</gene>
<reference evidence="2" key="1">
    <citation type="journal article" date="2019" name="Int. J. Syst. Evol. Microbiol.">
        <title>The Global Catalogue of Microorganisms (GCM) 10K type strain sequencing project: providing services to taxonomists for standard genome sequencing and annotation.</title>
        <authorList>
            <consortium name="The Broad Institute Genomics Platform"/>
            <consortium name="The Broad Institute Genome Sequencing Center for Infectious Disease"/>
            <person name="Wu L."/>
            <person name="Ma J."/>
        </authorList>
    </citation>
    <scope>NUCLEOTIDE SEQUENCE [LARGE SCALE GENOMIC DNA]</scope>
    <source>
        <strain evidence="2">JCM 31920</strain>
    </source>
</reference>
<organism evidence="1 2">
    <name type="scientific">Ravibacter arvi</name>
    <dbReference type="NCBI Taxonomy" id="2051041"/>
    <lineage>
        <taxon>Bacteria</taxon>
        <taxon>Pseudomonadati</taxon>
        <taxon>Bacteroidota</taxon>
        <taxon>Cytophagia</taxon>
        <taxon>Cytophagales</taxon>
        <taxon>Spirosomataceae</taxon>
        <taxon>Ravibacter</taxon>
    </lineage>
</organism>
<proteinExistence type="predicted"/>
<evidence type="ECO:0008006" key="3">
    <source>
        <dbReference type="Google" id="ProtNLM"/>
    </source>
</evidence>